<comment type="caution">
    <text evidence="1">The sequence shown here is derived from an EMBL/GenBank/DDBJ whole genome shotgun (WGS) entry which is preliminary data.</text>
</comment>
<evidence type="ECO:0000313" key="1">
    <source>
        <dbReference type="EMBL" id="GAF74243.1"/>
    </source>
</evidence>
<dbReference type="AlphaFoldDB" id="X0RZN5"/>
<dbReference type="EMBL" id="BARS01005491">
    <property type="protein sequence ID" value="GAF74243.1"/>
    <property type="molecule type" value="Genomic_DNA"/>
</dbReference>
<accession>X0RZN5</accession>
<feature type="non-terminal residue" evidence="1">
    <location>
        <position position="1"/>
    </location>
</feature>
<name>X0RZN5_9ZZZZ</name>
<organism evidence="1">
    <name type="scientific">marine sediment metagenome</name>
    <dbReference type="NCBI Taxonomy" id="412755"/>
    <lineage>
        <taxon>unclassified sequences</taxon>
        <taxon>metagenomes</taxon>
        <taxon>ecological metagenomes</taxon>
    </lineage>
</organism>
<reference evidence="1" key="1">
    <citation type="journal article" date="2014" name="Front. Microbiol.">
        <title>High frequency of phylogenetically diverse reductive dehalogenase-homologous genes in deep subseafloor sedimentary metagenomes.</title>
        <authorList>
            <person name="Kawai M."/>
            <person name="Futagami T."/>
            <person name="Toyoda A."/>
            <person name="Takaki Y."/>
            <person name="Nishi S."/>
            <person name="Hori S."/>
            <person name="Arai W."/>
            <person name="Tsubouchi T."/>
            <person name="Morono Y."/>
            <person name="Uchiyama I."/>
            <person name="Ito T."/>
            <person name="Fujiyama A."/>
            <person name="Inagaki F."/>
            <person name="Takami H."/>
        </authorList>
    </citation>
    <scope>NUCLEOTIDE SEQUENCE</scope>
    <source>
        <strain evidence="1">Expedition CK06-06</strain>
    </source>
</reference>
<sequence>LAMEMKEIKAGHQIRYYCEECGDEVDPNMVRREEGYVPVCSKCGVTLHLAVQEDDDDEPILTYVCPQCGYRKRTGLVQYTKCAKCDIKMELEVRHGQG</sequence>
<gene>
    <name evidence="1" type="ORF">S01H1_10775</name>
</gene>
<protein>
    <submittedName>
        <fullName evidence="1">Uncharacterized protein</fullName>
    </submittedName>
</protein>
<proteinExistence type="predicted"/>